<evidence type="ECO:0000313" key="3">
    <source>
        <dbReference type="Proteomes" id="UP000831532"/>
    </source>
</evidence>
<organism evidence="2 3">
    <name type="scientific">Massilia violaceinigra</name>
    <dbReference type="NCBI Taxonomy" id="2045208"/>
    <lineage>
        <taxon>Bacteria</taxon>
        <taxon>Pseudomonadati</taxon>
        <taxon>Pseudomonadota</taxon>
        <taxon>Betaproteobacteria</taxon>
        <taxon>Burkholderiales</taxon>
        <taxon>Oxalobacteraceae</taxon>
        <taxon>Telluria group</taxon>
        <taxon>Massilia</taxon>
    </lineage>
</organism>
<gene>
    <name evidence="2" type="ORF">INH39_20635</name>
</gene>
<keyword evidence="3" id="KW-1185">Reference proteome</keyword>
<evidence type="ECO:0008006" key="4">
    <source>
        <dbReference type="Google" id="ProtNLM"/>
    </source>
</evidence>
<proteinExistence type="predicted"/>
<dbReference type="Proteomes" id="UP000831532">
    <property type="component" value="Chromosome"/>
</dbReference>
<sequence>MAIFLRTGALALLALLAALGGCATISESNQQTLMLHTILDNREVGGAGCVLTNDKGRWFVTSPGHVTVQKSAGNLFIDCRKDGVAAGQDRVASSANASATVGNAVLTAGLGYLLDKRTGAGFDYPETLTVLMRRNGARDYQNDLPETAGTALH</sequence>
<accession>A0ABY3ZZU3</accession>
<dbReference type="EMBL" id="CP063361">
    <property type="protein sequence ID" value="UOD27882.1"/>
    <property type="molecule type" value="Genomic_DNA"/>
</dbReference>
<reference evidence="2 3" key="1">
    <citation type="submission" date="2020-10" db="EMBL/GenBank/DDBJ databases">
        <title>Genome analysis of Massilia species.</title>
        <authorList>
            <person name="Jung D.-H."/>
        </authorList>
    </citation>
    <scope>NUCLEOTIDE SEQUENCE [LARGE SCALE GENOMIC DNA]</scope>
    <source>
        <strain evidence="3">sipir</strain>
    </source>
</reference>
<dbReference type="RefSeq" id="WP_243489088.1">
    <property type="nucleotide sequence ID" value="NZ_CP063361.1"/>
</dbReference>
<feature type="chain" id="PRO_5046171577" description="Lipoprotein" evidence="1">
    <location>
        <begin position="24"/>
        <end position="153"/>
    </location>
</feature>
<name>A0ABY3ZZU3_9BURK</name>
<evidence type="ECO:0000313" key="2">
    <source>
        <dbReference type="EMBL" id="UOD27882.1"/>
    </source>
</evidence>
<evidence type="ECO:0000256" key="1">
    <source>
        <dbReference type="SAM" id="SignalP"/>
    </source>
</evidence>
<feature type="signal peptide" evidence="1">
    <location>
        <begin position="1"/>
        <end position="23"/>
    </location>
</feature>
<keyword evidence="1" id="KW-0732">Signal</keyword>
<protein>
    <recommendedName>
        <fullName evidence="4">Lipoprotein</fullName>
    </recommendedName>
</protein>
<dbReference type="PROSITE" id="PS51257">
    <property type="entry name" value="PROKAR_LIPOPROTEIN"/>
    <property type="match status" value="1"/>
</dbReference>